<dbReference type="OrthoDB" id="687122at2759"/>
<feature type="region of interest" description="Disordered" evidence="1">
    <location>
        <begin position="1"/>
        <end position="33"/>
    </location>
</feature>
<accession>A0A6D2K4M5</accession>
<feature type="domain" description="F-box" evidence="2">
    <location>
        <begin position="35"/>
        <end position="75"/>
    </location>
</feature>
<evidence type="ECO:0000313" key="4">
    <source>
        <dbReference type="Proteomes" id="UP000467841"/>
    </source>
</evidence>
<keyword evidence="4" id="KW-1185">Reference proteome</keyword>
<dbReference type="SUPFAM" id="SSF81383">
    <property type="entry name" value="F-box domain"/>
    <property type="match status" value="1"/>
</dbReference>
<dbReference type="PANTHER" id="PTHR31111:SF62">
    <property type="entry name" value="F-BOX DOMAIN-CONTAINING PROTEIN"/>
    <property type="match status" value="1"/>
</dbReference>
<dbReference type="NCBIfam" id="TIGR01640">
    <property type="entry name" value="F_box_assoc_1"/>
    <property type="match status" value="1"/>
</dbReference>
<sequence length="522" mass="59524">MKTRRQNSVSGDRLPITTQRNKRSKTSGNSSSSPIPIDVLIEIFRILPVKSIATCRCVSKLWYSTLRRPDFTELFLSRSCSTSPKLLFACIKNRDVFFFTLPQPQNPDEKSPSVLVADYHMKFSFNVPYDISYGLNGLFCLLSKRFSKGMEEIGPVIWNPSTGESVILPEVKARKVTVKCLFGYDPIDKQFKILCMTKQLYGSLDDEAWEQQQVLTLVKQKMSWRMIECSIPIYTVHNPICINGVLSFISIKRFTKTCVIVCFDVRLESFSSMEAKGALNGALLNGGTLVNYNGKLGCVVNSEQNGMHLRFDGTCRSLKLWVREDVEKEEWSERIYLLPAMWRNVVRNAVLSFVGVTRTNEIVFSSYDPAYSFYLYYLNLERNTVVRVEIQGMDTSNCWVYFTCLDHVEDVKLYEREAEQRKEDCGSLEILATYKLQIDFCELILSDIKLNHTYGSKTCPIFELDFPSEYITAVDGCFDKVIGSESGVITISLSSRPTSEPLPLLDLNRPQASSLRRKVTKS</sequence>
<evidence type="ECO:0000259" key="2">
    <source>
        <dbReference type="SMART" id="SM00256"/>
    </source>
</evidence>
<dbReference type="SMART" id="SM00256">
    <property type="entry name" value="FBOX"/>
    <property type="match status" value="1"/>
</dbReference>
<dbReference type="InterPro" id="IPR036047">
    <property type="entry name" value="F-box-like_dom_sf"/>
</dbReference>
<dbReference type="Proteomes" id="UP000467841">
    <property type="component" value="Unassembled WGS sequence"/>
</dbReference>
<comment type="caution">
    <text evidence="3">The sequence shown here is derived from an EMBL/GenBank/DDBJ whole genome shotgun (WGS) entry which is preliminary data.</text>
</comment>
<proteinExistence type="predicted"/>
<dbReference type="AlphaFoldDB" id="A0A6D2K4M5"/>
<feature type="compositionally biased region" description="Polar residues" evidence="1">
    <location>
        <begin position="1"/>
        <end position="10"/>
    </location>
</feature>
<dbReference type="InterPro" id="IPR001810">
    <property type="entry name" value="F-box_dom"/>
</dbReference>
<dbReference type="Gene3D" id="1.20.1280.50">
    <property type="match status" value="1"/>
</dbReference>
<organism evidence="3 4">
    <name type="scientific">Microthlaspi erraticum</name>
    <dbReference type="NCBI Taxonomy" id="1685480"/>
    <lineage>
        <taxon>Eukaryota</taxon>
        <taxon>Viridiplantae</taxon>
        <taxon>Streptophyta</taxon>
        <taxon>Embryophyta</taxon>
        <taxon>Tracheophyta</taxon>
        <taxon>Spermatophyta</taxon>
        <taxon>Magnoliopsida</taxon>
        <taxon>eudicotyledons</taxon>
        <taxon>Gunneridae</taxon>
        <taxon>Pentapetalae</taxon>
        <taxon>rosids</taxon>
        <taxon>malvids</taxon>
        <taxon>Brassicales</taxon>
        <taxon>Brassicaceae</taxon>
        <taxon>Coluteocarpeae</taxon>
        <taxon>Microthlaspi</taxon>
    </lineage>
</organism>
<reference evidence="3" key="1">
    <citation type="submission" date="2020-01" db="EMBL/GenBank/DDBJ databases">
        <authorList>
            <person name="Mishra B."/>
        </authorList>
    </citation>
    <scope>NUCLEOTIDE SEQUENCE [LARGE SCALE GENOMIC DNA]</scope>
</reference>
<dbReference type="InterPro" id="IPR013187">
    <property type="entry name" value="F-box-assoc_dom_typ3"/>
</dbReference>
<dbReference type="EMBL" id="CACVBM020001299">
    <property type="protein sequence ID" value="CAA7044444.1"/>
    <property type="molecule type" value="Genomic_DNA"/>
</dbReference>
<evidence type="ECO:0000313" key="3">
    <source>
        <dbReference type="EMBL" id="CAA7044444.1"/>
    </source>
</evidence>
<name>A0A6D2K4M5_9BRAS</name>
<dbReference type="InterPro" id="IPR017451">
    <property type="entry name" value="F-box-assoc_interact_dom"/>
</dbReference>
<evidence type="ECO:0000256" key="1">
    <source>
        <dbReference type="SAM" id="MobiDB-lite"/>
    </source>
</evidence>
<protein>
    <recommendedName>
        <fullName evidence="2">F-box domain-containing protein</fullName>
    </recommendedName>
</protein>
<gene>
    <name evidence="3" type="ORF">MERR_LOCUS31679</name>
</gene>
<dbReference type="Pfam" id="PF00646">
    <property type="entry name" value="F-box"/>
    <property type="match status" value="1"/>
</dbReference>
<dbReference type="PANTHER" id="PTHR31111">
    <property type="entry name" value="BNAA05G37150D PROTEIN-RELATED"/>
    <property type="match status" value="1"/>
</dbReference>
<dbReference type="Pfam" id="PF08268">
    <property type="entry name" value="FBA_3"/>
    <property type="match status" value="1"/>
</dbReference>